<dbReference type="STRING" id="1859457.BET10_17580"/>
<protein>
    <submittedName>
        <fullName evidence="3">Ribosome-associated protein</fullName>
    </submittedName>
</protein>
<dbReference type="Gene3D" id="3.10.290.10">
    <property type="entry name" value="RNA-binding S4 domain"/>
    <property type="match status" value="1"/>
</dbReference>
<dbReference type="Pfam" id="PF13275">
    <property type="entry name" value="S4_2"/>
    <property type="match status" value="1"/>
</dbReference>
<dbReference type="AlphaFoldDB" id="A0A1S1MRL5"/>
<dbReference type="RefSeq" id="WP_070986553.1">
    <property type="nucleotide sequence ID" value="NZ_MKJU01000029.1"/>
</dbReference>
<dbReference type="EMBL" id="MKJU01000029">
    <property type="protein sequence ID" value="OHU89426.1"/>
    <property type="molecule type" value="Genomic_DNA"/>
</dbReference>
<dbReference type="Proteomes" id="UP000179786">
    <property type="component" value="Unassembled WGS sequence"/>
</dbReference>
<organism evidence="3 4">
    <name type="scientific">Pseudoalteromonas amylolytica</name>
    <dbReference type="NCBI Taxonomy" id="1859457"/>
    <lineage>
        <taxon>Bacteria</taxon>
        <taxon>Pseudomonadati</taxon>
        <taxon>Pseudomonadota</taxon>
        <taxon>Gammaproteobacteria</taxon>
        <taxon>Alteromonadales</taxon>
        <taxon>Pseudoalteromonadaceae</taxon>
        <taxon>Pseudoalteromonas</taxon>
    </lineage>
</organism>
<dbReference type="CDD" id="cd00165">
    <property type="entry name" value="S4"/>
    <property type="match status" value="1"/>
</dbReference>
<evidence type="ECO:0000313" key="4">
    <source>
        <dbReference type="Proteomes" id="UP000179786"/>
    </source>
</evidence>
<sequence>MFEEHSDYIEIELEEEPIELCNLLKVLDLAETGGQAKMLIGEGYVAVNDALCTVKRKKLYSGDTLSFDGESYRLTLAEGVEPAVRPAPADEPKEVQTAPTQRKKRNRSRKDKKDSNTGRKPISFG</sequence>
<dbReference type="InterPro" id="IPR036986">
    <property type="entry name" value="S4_RNA-bd_sf"/>
</dbReference>
<dbReference type="OrthoDB" id="9802835at2"/>
<dbReference type="SUPFAM" id="SSF55174">
    <property type="entry name" value="Alpha-L RNA-binding motif"/>
    <property type="match status" value="1"/>
</dbReference>
<evidence type="ECO:0000313" key="3">
    <source>
        <dbReference type="EMBL" id="OHU89426.1"/>
    </source>
</evidence>
<accession>A0A1S1MRL5</accession>
<feature type="region of interest" description="Disordered" evidence="2">
    <location>
        <begin position="83"/>
        <end position="125"/>
    </location>
</feature>
<keyword evidence="4" id="KW-1185">Reference proteome</keyword>
<gene>
    <name evidence="3" type="ORF">BET10_17580</name>
</gene>
<evidence type="ECO:0000256" key="2">
    <source>
        <dbReference type="SAM" id="MobiDB-lite"/>
    </source>
</evidence>
<evidence type="ECO:0000256" key="1">
    <source>
        <dbReference type="PROSITE-ProRule" id="PRU00182"/>
    </source>
</evidence>
<name>A0A1S1MRL5_9GAMM</name>
<comment type="caution">
    <text evidence="3">The sequence shown here is derived from an EMBL/GenBank/DDBJ whole genome shotgun (WGS) entry which is preliminary data.</text>
</comment>
<feature type="compositionally biased region" description="Basic residues" evidence="2">
    <location>
        <begin position="101"/>
        <end position="110"/>
    </location>
</feature>
<dbReference type="GO" id="GO:0003723">
    <property type="term" value="F:RNA binding"/>
    <property type="evidence" value="ECO:0007669"/>
    <property type="project" value="UniProtKB-KW"/>
</dbReference>
<dbReference type="PROSITE" id="PS50889">
    <property type="entry name" value="S4"/>
    <property type="match status" value="1"/>
</dbReference>
<reference evidence="3 4" key="1">
    <citation type="submission" date="2016-09" db="EMBL/GenBank/DDBJ databases">
        <title>Pseudoalteromonas amylolytica sp. nov., isolated from the surface seawater.</title>
        <authorList>
            <person name="Wu Y.-H."/>
            <person name="Cheng H."/>
            <person name="Jin X.-B."/>
            <person name="Wang C.-S."/>
            <person name="Xu X.-W."/>
        </authorList>
    </citation>
    <scope>NUCLEOTIDE SEQUENCE [LARGE SCALE GENOMIC DNA]</scope>
    <source>
        <strain evidence="3 4">JW1</strain>
    </source>
</reference>
<keyword evidence="1" id="KW-0694">RNA-binding</keyword>
<proteinExistence type="predicted"/>